<dbReference type="GO" id="GO:0050821">
    <property type="term" value="P:protein stabilization"/>
    <property type="evidence" value="ECO:0007669"/>
    <property type="project" value="TreeGrafter"/>
</dbReference>
<dbReference type="PANTHER" id="PTHR35089:SF1">
    <property type="entry name" value="CHAPERONE PROTEIN SKP"/>
    <property type="match status" value="1"/>
</dbReference>
<name>A0A2U2J7Z8_9FLAO</name>
<dbReference type="SUPFAM" id="SSF111384">
    <property type="entry name" value="OmpH-like"/>
    <property type="match status" value="1"/>
</dbReference>
<dbReference type="GO" id="GO:0005829">
    <property type="term" value="C:cytosol"/>
    <property type="evidence" value="ECO:0007669"/>
    <property type="project" value="TreeGrafter"/>
</dbReference>
<gene>
    <name evidence="4" type="ORF">DIS07_13650</name>
</gene>
<evidence type="ECO:0000313" key="4">
    <source>
        <dbReference type="EMBL" id="PWG04444.1"/>
    </source>
</evidence>
<comment type="similarity">
    <text evidence="1">Belongs to the Skp family.</text>
</comment>
<keyword evidence="2 3" id="KW-0732">Signal</keyword>
<keyword evidence="5" id="KW-1185">Reference proteome</keyword>
<evidence type="ECO:0000313" key="5">
    <source>
        <dbReference type="Proteomes" id="UP000245670"/>
    </source>
</evidence>
<dbReference type="Proteomes" id="UP000245670">
    <property type="component" value="Unassembled WGS sequence"/>
</dbReference>
<accession>A0A2U2J7Z8</accession>
<dbReference type="OrthoDB" id="1493480at2"/>
<evidence type="ECO:0000256" key="1">
    <source>
        <dbReference type="ARBA" id="ARBA00009091"/>
    </source>
</evidence>
<evidence type="ECO:0008006" key="6">
    <source>
        <dbReference type="Google" id="ProtNLM"/>
    </source>
</evidence>
<organism evidence="4 5">
    <name type="scientific">Polaribacter aquimarinus</name>
    <dbReference type="NCBI Taxonomy" id="2100726"/>
    <lineage>
        <taxon>Bacteria</taxon>
        <taxon>Pseudomonadati</taxon>
        <taxon>Bacteroidota</taxon>
        <taxon>Flavobacteriia</taxon>
        <taxon>Flavobacteriales</taxon>
        <taxon>Flavobacteriaceae</taxon>
    </lineage>
</organism>
<dbReference type="GO" id="GO:0051082">
    <property type="term" value="F:unfolded protein binding"/>
    <property type="evidence" value="ECO:0007669"/>
    <property type="project" value="InterPro"/>
</dbReference>
<comment type="caution">
    <text evidence="4">The sequence shown here is derived from an EMBL/GenBank/DDBJ whole genome shotgun (WGS) entry which is preliminary data.</text>
</comment>
<sequence>MKSKILFISLALASIVSFSQTKTGTVDSDYIVSIMPETKIVIKRAQLYGARLDSSFNKKVKEYQDKVTAFRKNEKTLGALAKKTTVTELQGLETDIKKYRENGTKLMQLKRDELMRPLYQKLSKAVQNVAVANGYTQILTVTGNQFAYADPKFDITDLVIKKLGITIPKPEKK</sequence>
<dbReference type="InterPro" id="IPR005632">
    <property type="entry name" value="Chaperone_Skp"/>
</dbReference>
<protein>
    <recommendedName>
        <fullName evidence="6">Outer membrane chaperone Skp</fullName>
    </recommendedName>
</protein>
<evidence type="ECO:0000256" key="3">
    <source>
        <dbReference type="SAM" id="SignalP"/>
    </source>
</evidence>
<dbReference type="Pfam" id="PF03938">
    <property type="entry name" value="OmpH"/>
    <property type="match status" value="1"/>
</dbReference>
<evidence type="ECO:0000256" key="2">
    <source>
        <dbReference type="ARBA" id="ARBA00022729"/>
    </source>
</evidence>
<feature type="chain" id="PRO_5015763026" description="Outer membrane chaperone Skp" evidence="3">
    <location>
        <begin position="20"/>
        <end position="173"/>
    </location>
</feature>
<dbReference type="AlphaFoldDB" id="A0A2U2J7Z8"/>
<proteinExistence type="inferred from homology"/>
<dbReference type="PANTHER" id="PTHR35089">
    <property type="entry name" value="CHAPERONE PROTEIN SKP"/>
    <property type="match status" value="1"/>
</dbReference>
<reference evidence="4 5" key="1">
    <citation type="submission" date="2018-05" db="EMBL/GenBank/DDBJ databases">
        <title>Polaribacter aquimarinus sp. nov., isolated from sediment in a sediment of sea.</title>
        <authorList>
            <person name="Lu D."/>
        </authorList>
    </citation>
    <scope>NUCLEOTIDE SEQUENCE [LARGE SCALE GENOMIC DNA]</scope>
    <source>
        <strain evidence="4 5">ZY113</strain>
    </source>
</reference>
<dbReference type="EMBL" id="QFFG01000006">
    <property type="protein sequence ID" value="PWG04444.1"/>
    <property type="molecule type" value="Genomic_DNA"/>
</dbReference>
<dbReference type="Gene3D" id="3.30.910.20">
    <property type="entry name" value="Skp domain"/>
    <property type="match status" value="1"/>
</dbReference>
<dbReference type="SMART" id="SM00935">
    <property type="entry name" value="OmpH"/>
    <property type="match status" value="1"/>
</dbReference>
<dbReference type="InterPro" id="IPR024930">
    <property type="entry name" value="Skp_dom_sf"/>
</dbReference>
<dbReference type="RefSeq" id="WP_109405813.1">
    <property type="nucleotide sequence ID" value="NZ_QFFG01000006.1"/>
</dbReference>
<feature type="signal peptide" evidence="3">
    <location>
        <begin position="1"/>
        <end position="19"/>
    </location>
</feature>